<accession>A0ABQ5JCV1</accession>
<proteinExistence type="predicted"/>
<feature type="chain" id="PRO_5047480779" evidence="4">
    <location>
        <begin position="17"/>
        <end position="282"/>
    </location>
</feature>
<evidence type="ECO:0000313" key="6">
    <source>
        <dbReference type="Proteomes" id="UP001151760"/>
    </source>
</evidence>
<keyword evidence="6" id="KW-1185">Reference proteome</keyword>
<evidence type="ECO:0000256" key="4">
    <source>
        <dbReference type="SAM" id="SignalP"/>
    </source>
</evidence>
<keyword evidence="1" id="KW-0808">Transferase</keyword>
<keyword evidence="2" id="KW-0175">Coiled coil</keyword>
<feature type="region of interest" description="Disordered" evidence="3">
    <location>
        <begin position="251"/>
        <end position="282"/>
    </location>
</feature>
<name>A0ABQ5JCV1_9ASTR</name>
<gene>
    <name evidence="5" type="ORF">Tco_1132757</name>
</gene>
<dbReference type="Pfam" id="PF02458">
    <property type="entry name" value="Transferase"/>
    <property type="match status" value="1"/>
</dbReference>
<evidence type="ECO:0000313" key="5">
    <source>
        <dbReference type="EMBL" id="GJU10361.1"/>
    </source>
</evidence>
<reference evidence="5" key="2">
    <citation type="submission" date="2022-01" db="EMBL/GenBank/DDBJ databases">
        <authorList>
            <person name="Yamashiro T."/>
            <person name="Shiraishi A."/>
            <person name="Satake H."/>
            <person name="Nakayama K."/>
        </authorList>
    </citation>
    <scope>NUCLEOTIDE SEQUENCE</scope>
</reference>
<reference evidence="5" key="1">
    <citation type="journal article" date="2022" name="Int. J. Mol. Sci.">
        <title>Draft Genome of Tanacetum Coccineum: Genomic Comparison of Closely Related Tanacetum-Family Plants.</title>
        <authorList>
            <person name="Yamashiro T."/>
            <person name="Shiraishi A."/>
            <person name="Nakayama K."/>
            <person name="Satake H."/>
        </authorList>
    </citation>
    <scope>NUCLEOTIDE SEQUENCE</scope>
</reference>
<dbReference type="Gene3D" id="3.30.559.10">
    <property type="entry name" value="Chloramphenicol acetyltransferase-like domain"/>
    <property type="match status" value="1"/>
</dbReference>
<keyword evidence="4" id="KW-0732">Signal</keyword>
<evidence type="ECO:0000256" key="3">
    <source>
        <dbReference type="SAM" id="MobiDB-lite"/>
    </source>
</evidence>
<dbReference type="InterPro" id="IPR023213">
    <property type="entry name" value="CAT-like_dom_sf"/>
</dbReference>
<protein>
    <submittedName>
        <fullName evidence="5">Uncharacterized acetyltransferase-like protein</fullName>
    </submittedName>
</protein>
<feature type="signal peptide" evidence="4">
    <location>
        <begin position="1"/>
        <end position="16"/>
    </location>
</feature>
<feature type="coiled-coil region" evidence="2">
    <location>
        <begin position="97"/>
        <end position="124"/>
    </location>
</feature>
<sequence length="282" mass="32779">MKIALVLGLFAKVNVTIDDVLTPKDVPVIVQSFFNHDKAIDYDGREKSLLSIQVTELKDGVFIGCSINHMVVDGSSYWHFFNSWSEVFNFKGQSDDMDDIEMIMQQLQSEQKQEQAEESSHRRNYIYREREDAEEHLMAEYFDAHPKYPLHYFRKRIVVVVVLEILRIDNIVVVVVIVGDDRIAVVYFFDIGDFGIHPSGKIAKPRTRVGYKHTQLKNKSFEEIQRLFDKEMKRVNSFVPIDSEVVESSRKKTISKKRAGEELDEESVKRQKLKDDAEKAEL</sequence>
<organism evidence="5 6">
    <name type="scientific">Tanacetum coccineum</name>
    <dbReference type="NCBI Taxonomy" id="301880"/>
    <lineage>
        <taxon>Eukaryota</taxon>
        <taxon>Viridiplantae</taxon>
        <taxon>Streptophyta</taxon>
        <taxon>Embryophyta</taxon>
        <taxon>Tracheophyta</taxon>
        <taxon>Spermatophyta</taxon>
        <taxon>Magnoliopsida</taxon>
        <taxon>eudicotyledons</taxon>
        <taxon>Gunneridae</taxon>
        <taxon>Pentapetalae</taxon>
        <taxon>asterids</taxon>
        <taxon>campanulids</taxon>
        <taxon>Asterales</taxon>
        <taxon>Asteraceae</taxon>
        <taxon>Asteroideae</taxon>
        <taxon>Anthemideae</taxon>
        <taxon>Anthemidinae</taxon>
        <taxon>Tanacetum</taxon>
    </lineage>
</organism>
<evidence type="ECO:0000256" key="2">
    <source>
        <dbReference type="SAM" id="Coils"/>
    </source>
</evidence>
<dbReference type="EMBL" id="BQNB010021816">
    <property type="protein sequence ID" value="GJU10361.1"/>
    <property type="molecule type" value="Genomic_DNA"/>
</dbReference>
<dbReference type="InterPro" id="IPR051283">
    <property type="entry name" value="Sec_Metabolite_Acyltrans"/>
</dbReference>
<dbReference type="Proteomes" id="UP001151760">
    <property type="component" value="Unassembled WGS sequence"/>
</dbReference>
<comment type="caution">
    <text evidence="5">The sequence shown here is derived from an EMBL/GenBank/DDBJ whole genome shotgun (WGS) entry which is preliminary data.</text>
</comment>
<dbReference type="PANTHER" id="PTHR31896">
    <property type="entry name" value="FAMILY REGULATORY PROTEIN, PUTATIVE (AFU_ORTHOLOGUE AFUA_3G14730)-RELATED"/>
    <property type="match status" value="1"/>
</dbReference>
<evidence type="ECO:0000256" key="1">
    <source>
        <dbReference type="ARBA" id="ARBA00022679"/>
    </source>
</evidence>
<feature type="compositionally biased region" description="Basic and acidic residues" evidence="3">
    <location>
        <begin position="258"/>
        <end position="282"/>
    </location>
</feature>
<dbReference type="PANTHER" id="PTHR31896:SF12">
    <property type="entry name" value="HXXXD-TYPE ACYL-TRANSFERASE FAMILY PROTEIN"/>
    <property type="match status" value="1"/>
</dbReference>